<sequence>MSAVLVNLAMAVGSLFSIFTLVIGLLRGVPIWTGLFRASIVMAIGTVVVMAFFRFFNVVLFRFLAEKLKEHREREAVRDPEGIPKG</sequence>
<accession>A0ABU5MT62</accession>
<comment type="caution">
    <text evidence="2">The sequence shown here is derived from an EMBL/GenBank/DDBJ whole genome shotgun (WGS) entry which is preliminary data.</text>
</comment>
<dbReference type="EMBL" id="JARVCO010000002">
    <property type="protein sequence ID" value="MDZ8117271.1"/>
    <property type="molecule type" value="Genomic_DNA"/>
</dbReference>
<evidence type="ECO:0000313" key="2">
    <source>
        <dbReference type="EMBL" id="MDZ8117271.1"/>
    </source>
</evidence>
<evidence type="ECO:0000256" key="1">
    <source>
        <dbReference type="SAM" id="Phobius"/>
    </source>
</evidence>
<feature type="transmembrane region" description="Helical" evidence="1">
    <location>
        <begin position="5"/>
        <end position="26"/>
    </location>
</feature>
<dbReference type="RefSeq" id="WP_322607073.1">
    <property type="nucleotide sequence ID" value="NZ_JARVCO010000002.1"/>
</dbReference>
<name>A0ABU5MT62_9BACT</name>
<reference evidence="2 3" key="1">
    <citation type="journal article" date="2024" name="Appl. Environ. Microbiol.">
        <title>Pontiella agarivorans sp. nov., a novel marine anaerobic bacterium capable of degrading macroalgal polysaccharides and fixing nitrogen.</title>
        <authorList>
            <person name="Liu N."/>
            <person name="Kivenson V."/>
            <person name="Peng X."/>
            <person name="Cui Z."/>
            <person name="Lankiewicz T.S."/>
            <person name="Gosselin K.M."/>
            <person name="English C.J."/>
            <person name="Blair E.M."/>
            <person name="O'Malley M.A."/>
            <person name="Valentine D.L."/>
        </authorList>
    </citation>
    <scope>NUCLEOTIDE SEQUENCE [LARGE SCALE GENOMIC DNA]</scope>
    <source>
        <strain evidence="2 3">NLcol2</strain>
    </source>
</reference>
<keyword evidence="1" id="KW-0472">Membrane</keyword>
<feature type="transmembrane region" description="Helical" evidence="1">
    <location>
        <begin position="38"/>
        <end position="64"/>
    </location>
</feature>
<keyword evidence="1" id="KW-1133">Transmembrane helix</keyword>
<keyword evidence="1" id="KW-0812">Transmembrane</keyword>
<keyword evidence="3" id="KW-1185">Reference proteome</keyword>
<gene>
    <name evidence="2" type="ORF">P9H32_01420</name>
</gene>
<protein>
    <submittedName>
        <fullName evidence="2">Uncharacterized protein</fullName>
    </submittedName>
</protein>
<proteinExistence type="predicted"/>
<organism evidence="2 3">
    <name type="scientific">Pontiella agarivorans</name>
    <dbReference type="NCBI Taxonomy" id="3038953"/>
    <lineage>
        <taxon>Bacteria</taxon>
        <taxon>Pseudomonadati</taxon>
        <taxon>Kiritimatiellota</taxon>
        <taxon>Kiritimatiellia</taxon>
        <taxon>Kiritimatiellales</taxon>
        <taxon>Pontiellaceae</taxon>
        <taxon>Pontiella</taxon>
    </lineage>
</organism>
<dbReference type="Proteomes" id="UP001290861">
    <property type="component" value="Unassembled WGS sequence"/>
</dbReference>
<evidence type="ECO:0000313" key="3">
    <source>
        <dbReference type="Proteomes" id="UP001290861"/>
    </source>
</evidence>